<comment type="pathway">
    <text evidence="9">Cofactor biosynthesis; coenzyme A biosynthesis; CoA from (R)-pantothenate: step 4/5.</text>
</comment>
<dbReference type="GO" id="GO:0005737">
    <property type="term" value="C:cytoplasm"/>
    <property type="evidence" value="ECO:0007669"/>
    <property type="project" value="UniProtKB-SubCell"/>
</dbReference>
<dbReference type="Gene3D" id="3.40.50.620">
    <property type="entry name" value="HUPs"/>
    <property type="match status" value="1"/>
</dbReference>
<evidence type="ECO:0000256" key="6">
    <source>
        <dbReference type="ARBA" id="ARBA00022842"/>
    </source>
</evidence>
<comment type="similarity">
    <text evidence="9">Belongs to the bacterial CoaD family.</text>
</comment>
<evidence type="ECO:0000313" key="11">
    <source>
        <dbReference type="EMBL" id="MBM7556815.1"/>
    </source>
</evidence>
<name>A0A938XWY2_9FIRM</name>
<dbReference type="HAMAP" id="MF_00151">
    <property type="entry name" value="PPAT_bact"/>
    <property type="match status" value="1"/>
</dbReference>
<dbReference type="GO" id="GO:0015937">
    <property type="term" value="P:coenzyme A biosynthetic process"/>
    <property type="evidence" value="ECO:0007669"/>
    <property type="project" value="UniProtKB-UniRule"/>
</dbReference>
<feature type="domain" description="Cytidyltransferase-like" evidence="10">
    <location>
        <begin position="5"/>
        <end position="132"/>
    </location>
</feature>
<feature type="binding site" evidence="9">
    <location>
        <begin position="87"/>
        <end position="89"/>
    </location>
    <ligand>
        <name>ATP</name>
        <dbReference type="ChEBI" id="CHEBI:30616"/>
    </ligand>
</feature>
<evidence type="ECO:0000313" key="12">
    <source>
        <dbReference type="Proteomes" id="UP000774000"/>
    </source>
</evidence>
<comment type="function">
    <text evidence="9">Reversibly transfers an adenylyl group from ATP to 4'-phosphopantetheine, yielding dephospho-CoA (dPCoA) and pyrophosphate.</text>
</comment>
<evidence type="ECO:0000256" key="7">
    <source>
        <dbReference type="ARBA" id="ARBA00022993"/>
    </source>
</evidence>
<comment type="subcellular location">
    <subcellularLocation>
        <location evidence="9">Cytoplasm</location>
    </subcellularLocation>
</comment>
<dbReference type="InterPro" id="IPR004821">
    <property type="entry name" value="Cyt_trans-like"/>
</dbReference>
<dbReference type="CDD" id="cd02163">
    <property type="entry name" value="PPAT"/>
    <property type="match status" value="1"/>
</dbReference>
<comment type="subunit">
    <text evidence="9">Homohexamer.</text>
</comment>
<dbReference type="PANTHER" id="PTHR21342:SF1">
    <property type="entry name" value="PHOSPHOPANTETHEINE ADENYLYLTRANSFERASE"/>
    <property type="match status" value="1"/>
</dbReference>
<feature type="binding site" evidence="9">
    <location>
        <begin position="122"/>
        <end position="128"/>
    </location>
    <ligand>
        <name>ATP</name>
        <dbReference type="ChEBI" id="CHEBI:30616"/>
    </ligand>
</feature>
<dbReference type="PANTHER" id="PTHR21342">
    <property type="entry name" value="PHOSPHOPANTETHEINE ADENYLYLTRANSFERASE"/>
    <property type="match status" value="1"/>
</dbReference>
<feature type="binding site" evidence="9">
    <location>
        <position position="72"/>
    </location>
    <ligand>
        <name>substrate</name>
    </ligand>
</feature>
<dbReference type="GO" id="GO:0004595">
    <property type="term" value="F:pantetheine-phosphate adenylyltransferase activity"/>
    <property type="evidence" value="ECO:0007669"/>
    <property type="project" value="UniProtKB-UniRule"/>
</dbReference>
<feature type="binding site" evidence="9">
    <location>
        <begin position="9"/>
        <end position="10"/>
    </location>
    <ligand>
        <name>ATP</name>
        <dbReference type="ChEBI" id="CHEBI:30616"/>
    </ligand>
</feature>
<keyword evidence="1 9" id="KW-0963">Cytoplasm</keyword>
<comment type="caution">
    <text evidence="11">The sequence shown here is derived from an EMBL/GenBank/DDBJ whole genome shotgun (WGS) entry which is preliminary data.</text>
</comment>
<accession>A0A938XWY2</accession>
<keyword evidence="3 9" id="KW-0548">Nucleotidyltransferase</keyword>
<feature type="binding site" evidence="9">
    <location>
        <position position="97"/>
    </location>
    <ligand>
        <name>ATP</name>
        <dbReference type="ChEBI" id="CHEBI:30616"/>
    </ligand>
</feature>
<dbReference type="SUPFAM" id="SSF52374">
    <property type="entry name" value="Nucleotidylyl transferase"/>
    <property type="match status" value="1"/>
</dbReference>
<sequence>MERAVYPGTFDPITNGHLDIIERAGKFVDELIIAVCVNTNKKPLFKIQKRAAMVKENVDLDNVKVKICRGLLTDFLKEENAKLIIRGLRAISDFEDEFQMALMNKKLDPEIETLMLVSKPKYNYLSSSLMKEISEFDGCVKGLVPENVRQELQDKQINPRGNSNGERKYN</sequence>
<dbReference type="RefSeq" id="WP_204701590.1">
    <property type="nucleotide sequence ID" value="NZ_JAFBDQ010000007.1"/>
</dbReference>
<evidence type="ECO:0000256" key="1">
    <source>
        <dbReference type="ARBA" id="ARBA00022490"/>
    </source>
</evidence>
<dbReference type="GO" id="GO:0005524">
    <property type="term" value="F:ATP binding"/>
    <property type="evidence" value="ECO:0007669"/>
    <property type="project" value="UniProtKB-KW"/>
</dbReference>
<reference evidence="11" key="1">
    <citation type="submission" date="2021-01" db="EMBL/GenBank/DDBJ databases">
        <title>Genomic Encyclopedia of Type Strains, Phase IV (KMG-IV): sequencing the most valuable type-strain genomes for metagenomic binning, comparative biology and taxonomic classification.</title>
        <authorList>
            <person name="Goeker M."/>
        </authorList>
    </citation>
    <scope>NUCLEOTIDE SEQUENCE</scope>
    <source>
        <strain evidence="11">DSM 23230</strain>
    </source>
</reference>
<dbReference type="InterPro" id="IPR001980">
    <property type="entry name" value="PPAT"/>
</dbReference>
<comment type="catalytic activity">
    <reaction evidence="8 9">
        <text>(R)-4'-phosphopantetheine + ATP + H(+) = 3'-dephospho-CoA + diphosphate</text>
        <dbReference type="Rhea" id="RHEA:19801"/>
        <dbReference type="ChEBI" id="CHEBI:15378"/>
        <dbReference type="ChEBI" id="CHEBI:30616"/>
        <dbReference type="ChEBI" id="CHEBI:33019"/>
        <dbReference type="ChEBI" id="CHEBI:57328"/>
        <dbReference type="ChEBI" id="CHEBI:61723"/>
        <dbReference type="EC" id="2.7.7.3"/>
    </reaction>
</comment>
<feature type="site" description="Transition state stabilizer" evidence="9">
    <location>
        <position position="17"/>
    </location>
</feature>
<dbReference type="NCBIfam" id="TIGR00125">
    <property type="entry name" value="cyt_tran_rel"/>
    <property type="match status" value="1"/>
</dbReference>
<keyword evidence="2 9" id="KW-0808">Transferase</keyword>
<feature type="binding site" evidence="9">
    <location>
        <position position="17"/>
    </location>
    <ligand>
        <name>ATP</name>
        <dbReference type="ChEBI" id="CHEBI:30616"/>
    </ligand>
</feature>
<dbReference type="InterPro" id="IPR014729">
    <property type="entry name" value="Rossmann-like_a/b/a_fold"/>
</dbReference>
<feature type="binding site" evidence="9">
    <location>
        <position position="86"/>
    </location>
    <ligand>
        <name>substrate</name>
    </ligand>
</feature>
<evidence type="ECO:0000256" key="3">
    <source>
        <dbReference type="ARBA" id="ARBA00022695"/>
    </source>
</evidence>
<evidence type="ECO:0000259" key="10">
    <source>
        <dbReference type="Pfam" id="PF01467"/>
    </source>
</evidence>
<dbReference type="EMBL" id="JAFBDQ010000007">
    <property type="protein sequence ID" value="MBM7556815.1"/>
    <property type="molecule type" value="Genomic_DNA"/>
</dbReference>
<gene>
    <name evidence="9" type="primary">coaD</name>
    <name evidence="11" type="ORF">JOC47_001666</name>
</gene>
<dbReference type="EC" id="2.7.7.3" evidence="9"/>
<evidence type="ECO:0000256" key="2">
    <source>
        <dbReference type="ARBA" id="ARBA00022679"/>
    </source>
</evidence>
<keyword evidence="4 9" id="KW-0547">Nucleotide-binding</keyword>
<comment type="cofactor">
    <cofactor evidence="9">
        <name>Mg(2+)</name>
        <dbReference type="ChEBI" id="CHEBI:18420"/>
    </cofactor>
</comment>
<dbReference type="Pfam" id="PF01467">
    <property type="entry name" value="CTP_transf_like"/>
    <property type="match status" value="1"/>
</dbReference>
<dbReference type="Proteomes" id="UP000774000">
    <property type="component" value="Unassembled WGS sequence"/>
</dbReference>
<feature type="binding site" evidence="9">
    <location>
        <position position="9"/>
    </location>
    <ligand>
        <name>substrate</name>
    </ligand>
</feature>
<protein>
    <recommendedName>
        <fullName evidence="9">Phosphopantetheine adenylyltransferase</fullName>
        <ecNumber evidence="9">2.7.7.3</ecNumber>
    </recommendedName>
    <alternativeName>
        <fullName evidence="9">Dephospho-CoA pyrophosphorylase</fullName>
    </alternativeName>
    <alternativeName>
        <fullName evidence="9">Pantetheine-phosphate adenylyltransferase</fullName>
        <shortName evidence="9">PPAT</shortName>
    </alternativeName>
</protein>
<dbReference type="NCBIfam" id="TIGR01510">
    <property type="entry name" value="coaD_prev_kdtB"/>
    <property type="match status" value="1"/>
</dbReference>
<evidence type="ECO:0000256" key="8">
    <source>
        <dbReference type="ARBA" id="ARBA00029346"/>
    </source>
</evidence>
<keyword evidence="6 9" id="KW-0460">Magnesium</keyword>
<keyword evidence="12" id="KW-1185">Reference proteome</keyword>
<proteinExistence type="inferred from homology"/>
<evidence type="ECO:0000256" key="4">
    <source>
        <dbReference type="ARBA" id="ARBA00022741"/>
    </source>
</evidence>
<dbReference type="AlphaFoldDB" id="A0A938XWY2"/>
<dbReference type="PRINTS" id="PR01020">
    <property type="entry name" value="LPSBIOSNTHSS"/>
</dbReference>
<feature type="binding site" evidence="9">
    <location>
        <position position="41"/>
    </location>
    <ligand>
        <name>substrate</name>
    </ligand>
</feature>
<keyword evidence="7 9" id="KW-0173">Coenzyme A biosynthesis</keyword>
<evidence type="ECO:0000256" key="9">
    <source>
        <dbReference type="HAMAP-Rule" id="MF_00151"/>
    </source>
</evidence>
<keyword evidence="5 9" id="KW-0067">ATP-binding</keyword>
<evidence type="ECO:0000256" key="5">
    <source>
        <dbReference type="ARBA" id="ARBA00022840"/>
    </source>
</evidence>
<organism evidence="11 12">
    <name type="scientific">Halanaerobacter jeridensis</name>
    <dbReference type="NCBI Taxonomy" id="706427"/>
    <lineage>
        <taxon>Bacteria</taxon>
        <taxon>Bacillati</taxon>
        <taxon>Bacillota</taxon>
        <taxon>Clostridia</taxon>
        <taxon>Halanaerobiales</taxon>
        <taxon>Halobacteroidaceae</taxon>
        <taxon>Halanaerobacter</taxon>
    </lineage>
</organism>